<sequence>MPRSSAMYRPLASLSELSPTTNEYHCSFVCLIATINSQNKIIRITVFDGSSNPCFADQYPKRTNFLQDWEDIPDDQLLQVGMWGDVYTKFMKELEIVRNTRVDGFNVFPKGIFVEIKCRIKMFKGCIDPVISAKEPLSGIKVLTRTDIMNRGLEDKIRSILQKLPPELLAYYRNRYAFTATLEVVDEIIADAGLDPGLEVGERRHSSLSVSIQAPLGPQRAQHVVDSFQEEEFEFSDQESIPEQSSQMSVHDPSPFQQRISPLSTITEIKVKSPTSPSQLPPVEPEPSSSSSSSSLPLECTSVVIDQRPTPHVRELNSLQSFDDRKYHLNAIITYITPIQTLCMKTPLGQLFLSPLRIRFQDCFAPGVVVTDQDVVEVVIQKQDEILEWLGVRELEELYVRGLEIEERTKRVVNGRNQRVVVLKRKRDKIREKLYDISWALVDGITLEFLERQDQDQGHRIN</sequence>
<dbReference type="EMBL" id="LK052886">
    <property type="protein sequence ID" value="CDR36366.1"/>
    <property type="molecule type" value="Genomic_DNA"/>
</dbReference>
<evidence type="ECO:0000256" key="1">
    <source>
        <dbReference type="SAM" id="MobiDB-lite"/>
    </source>
</evidence>
<feature type="compositionally biased region" description="Polar residues" evidence="1">
    <location>
        <begin position="241"/>
        <end position="257"/>
    </location>
</feature>
<feature type="region of interest" description="Disordered" evidence="1">
    <location>
        <begin position="232"/>
        <end position="257"/>
    </location>
</feature>
<evidence type="ECO:0000313" key="2">
    <source>
        <dbReference type="EMBL" id="CDR36366.1"/>
    </source>
</evidence>
<dbReference type="InterPro" id="IPR012340">
    <property type="entry name" value="NA-bd_OB-fold"/>
</dbReference>
<dbReference type="Gene3D" id="2.40.50.140">
    <property type="entry name" value="Nucleic acid-binding proteins"/>
    <property type="match status" value="1"/>
</dbReference>
<name>A0A061AGW2_CYBFA</name>
<protein>
    <submittedName>
        <fullName evidence="2">CYFA0S01e00903g1_1</fullName>
    </submittedName>
</protein>
<proteinExistence type="predicted"/>
<reference evidence="2" key="1">
    <citation type="journal article" date="2014" name="Genome Announc.">
        <title>Genome sequence of the yeast Cyberlindnera fabianii (Hansenula fabianii).</title>
        <authorList>
            <person name="Freel K.C."/>
            <person name="Sarilar V."/>
            <person name="Neuveglise C."/>
            <person name="Devillers H."/>
            <person name="Friedrich A."/>
            <person name="Schacherer J."/>
        </authorList>
    </citation>
    <scope>NUCLEOTIDE SEQUENCE</scope>
    <source>
        <strain evidence="2">YJS4271</strain>
    </source>
</reference>
<gene>
    <name evidence="2" type="ORF">CYFA0S_01e00903g</name>
</gene>
<dbReference type="VEuPathDB" id="FungiDB:BON22_0798"/>
<accession>A0A061AGW2</accession>
<dbReference type="AlphaFoldDB" id="A0A061AGW2"/>
<feature type="region of interest" description="Disordered" evidence="1">
    <location>
        <begin position="272"/>
        <end position="296"/>
    </location>
</feature>
<organism evidence="2">
    <name type="scientific">Cyberlindnera fabianii</name>
    <name type="common">Yeast</name>
    <name type="synonym">Hansenula fabianii</name>
    <dbReference type="NCBI Taxonomy" id="36022"/>
    <lineage>
        <taxon>Eukaryota</taxon>
        <taxon>Fungi</taxon>
        <taxon>Dikarya</taxon>
        <taxon>Ascomycota</taxon>
        <taxon>Saccharomycotina</taxon>
        <taxon>Saccharomycetes</taxon>
        <taxon>Phaffomycetales</taxon>
        <taxon>Phaffomycetaceae</taxon>
        <taxon>Cyberlindnera</taxon>
    </lineage>
</organism>
<feature type="compositionally biased region" description="Low complexity" evidence="1">
    <location>
        <begin position="286"/>
        <end position="296"/>
    </location>
</feature>